<protein>
    <submittedName>
        <fullName evidence="1">Uncharacterized protein</fullName>
    </submittedName>
</protein>
<organism evidence="1 2">
    <name type="scientific">Catellatospora methionotrophica</name>
    <dbReference type="NCBI Taxonomy" id="121620"/>
    <lineage>
        <taxon>Bacteria</taxon>
        <taxon>Bacillati</taxon>
        <taxon>Actinomycetota</taxon>
        <taxon>Actinomycetes</taxon>
        <taxon>Micromonosporales</taxon>
        <taxon>Micromonosporaceae</taxon>
        <taxon>Catellatospora</taxon>
    </lineage>
</organism>
<evidence type="ECO:0000313" key="1">
    <source>
        <dbReference type="EMBL" id="GIG17382.1"/>
    </source>
</evidence>
<dbReference type="Proteomes" id="UP000660339">
    <property type="component" value="Unassembled WGS sequence"/>
</dbReference>
<dbReference type="EMBL" id="BONJ01000031">
    <property type="protein sequence ID" value="GIG17382.1"/>
    <property type="molecule type" value="Genomic_DNA"/>
</dbReference>
<comment type="caution">
    <text evidence="1">The sequence shown here is derived from an EMBL/GenBank/DDBJ whole genome shotgun (WGS) entry which is preliminary data.</text>
</comment>
<name>A0A8J3LAJ0_9ACTN</name>
<keyword evidence="2" id="KW-1185">Reference proteome</keyword>
<proteinExistence type="predicted"/>
<sequence length="71" mass="7834">MRPVEFHQFSERKGTFTTVCHVRPVEFHQFSERKGTFTTVCVAEGALLDLVGHRVASGARRAAACTSAGPW</sequence>
<gene>
    <name evidence="1" type="ORF">Cme02nite_57140</name>
</gene>
<reference evidence="1" key="1">
    <citation type="submission" date="2021-01" db="EMBL/GenBank/DDBJ databases">
        <title>Whole genome shotgun sequence of Catellatospora methionotrophica NBRC 14553.</title>
        <authorList>
            <person name="Komaki H."/>
            <person name="Tamura T."/>
        </authorList>
    </citation>
    <scope>NUCLEOTIDE SEQUENCE</scope>
    <source>
        <strain evidence="1">NBRC 14553</strain>
    </source>
</reference>
<accession>A0A8J3LAJ0</accession>
<dbReference type="AlphaFoldDB" id="A0A8J3LAJ0"/>
<evidence type="ECO:0000313" key="2">
    <source>
        <dbReference type="Proteomes" id="UP000660339"/>
    </source>
</evidence>